<accession>A0A1I7NW33</accession>
<protein>
    <submittedName>
        <fullName evidence="2">Uncharacterized protein</fullName>
    </submittedName>
</protein>
<sequence>MKRPMTIFARNLRAAVCALSAVTMIALPQGSIAEAQPADLTQKIAEYREKLAEYTKARAAYEVVAGPYWAAIAEKRAERAAKRHKKERTTLDDYVLEQPPVYSGPPKPEDPEKGRIGEEYMPVVADFLKNAEEHFGFVPERPASDDQYRHAYAQLALAAGLTPEQCVKIYAFESTGNGGYDIQAGLEYGLPHERAISTALGYNQLLATNSISLLAEVGDKFVAALHEKAEAADGERRAELQKKIATLKKMIAFSHTVPSQWSEHAKLAETPKGLGIHAIILDIDISPLLQVEKLLTSVNYAKRQGYAKPLKAAELEMMNLTGDGSGFDMVTMSDDMRKKIPTSNFFQRRGYERNQIAITNNTVAQLIAATDAKMQSEAQLNGARALAAAFEVFSETR</sequence>
<proteinExistence type="predicted"/>
<dbReference type="Proteomes" id="UP000199423">
    <property type="component" value="Unassembled WGS sequence"/>
</dbReference>
<feature type="chain" id="PRO_5011751654" evidence="1">
    <location>
        <begin position="34"/>
        <end position="397"/>
    </location>
</feature>
<evidence type="ECO:0000313" key="3">
    <source>
        <dbReference type="Proteomes" id="UP000199423"/>
    </source>
</evidence>
<dbReference type="EMBL" id="FPCH01000004">
    <property type="protein sequence ID" value="SFV38887.1"/>
    <property type="molecule type" value="Genomic_DNA"/>
</dbReference>
<evidence type="ECO:0000313" key="2">
    <source>
        <dbReference type="EMBL" id="SFV38887.1"/>
    </source>
</evidence>
<keyword evidence="1" id="KW-0732">Signal</keyword>
<keyword evidence="3" id="KW-1185">Reference proteome</keyword>
<organism evidence="2 3">
    <name type="scientific">Hyphomicrobium facile</name>
    <dbReference type="NCBI Taxonomy" id="51670"/>
    <lineage>
        <taxon>Bacteria</taxon>
        <taxon>Pseudomonadati</taxon>
        <taxon>Pseudomonadota</taxon>
        <taxon>Alphaproteobacteria</taxon>
        <taxon>Hyphomicrobiales</taxon>
        <taxon>Hyphomicrobiaceae</taxon>
        <taxon>Hyphomicrobium</taxon>
    </lineage>
</organism>
<reference evidence="3" key="1">
    <citation type="submission" date="2016-10" db="EMBL/GenBank/DDBJ databases">
        <authorList>
            <person name="Varghese N."/>
            <person name="Submissions S."/>
        </authorList>
    </citation>
    <scope>NUCLEOTIDE SEQUENCE [LARGE SCALE GENOMIC DNA]</scope>
    <source>
        <strain evidence="3">DSM 1565</strain>
    </source>
</reference>
<name>A0A1I7NW33_9HYPH</name>
<dbReference type="AlphaFoldDB" id="A0A1I7NW33"/>
<evidence type="ECO:0000256" key="1">
    <source>
        <dbReference type="SAM" id="SignalP"/>
    </source>
</evidence>
<feature type="signal peptide" evidence="1">
    <location>
        <begin position="1"/>
        <end position="33"/>
    </location>
</feature>
<gene>
    <name evidence="2" type="ORF">SAMN04488557_3903</name>
</gene>